<dbReference type="InterPro" id="IPR011527">
    <property type="entry name" value="ABC1_TM_dom"/>
</dbReference>
<feature type="transmembrane region" description="Helical" evidence="12">
    <location>
        <begin position="185"/>
        <end position="204"/>
    </location>
</feature>
<evidence type="ECO:0000259" key="14">
    <source>
        <dbReference type="PROSITE" id="PS50929"/>
    </source>
</evidence>
<dbReference type="SUPFAM" id="SSF90123">
    <property type="entry name" value="ABC transporter transmembrane region"/>
    <property type="match status" value="1"/>
</dbReference>
<dbReference type="Pfam" id="PF00005">
    <property type="entry name" value="ABC_tran"/>
    <property type="match status" value="1"/>
</dbReference>
<dbReference type="InterPro" id="IPR003593">
    <property type="entry name" value="AAA+_ATPase"/>
</dbReference>
<dbReference type="InterPro" id="IPR027417">
    <property type="entry name" value="P-loop_NTPase"/>
</dbReference>
<dbReference type="EC" id="3.6.3.-" evidence="15"/>
<feature type="region of interest" description="Disordered" evidence="11">
    <location>
        <begin position="1"/>
        <end position="29"/>
    </location>
</feature>
<evidence type="ECO:0000256" key="12">
    <source>
        <dbReference type="SAM" id="Phobius"/>
    </source>
</evidence>
<dbReference type="GO" id="GO:0005886">
    <property type="term" value="C:plasma membrane"/>
    <property type="evidence" value="ECO:0007669"/>
    <property type="project" value="UniProtKB-SubCell"/>
</dbReference>
<dbReference type="InterPro" id="IPR036640">
    <property type="entry name" value="ABC1_TM_sf"/>
</dbReference>
<dbReference type="Gene3D" id="1.20.1560.10">
    <property type="entry name" value="ABC transporter type 1, transmembrane domain"/>
    <property type="match status" value="1"/>
</dbReference>
<comment type="subcellular location">
    <subcellularLocation>
        <location evidence="1">Cell inner membrane</location>
        <topology evidence="1">Multi-pass membrane protein</topology>
    </subcellularLocation>
</comment>
<dbReference type="AlphaFoldDB" id="A0A0M2GZA4"/>
<dbReference type="SUPFAM" id="SSF52540">
    <property type="entry name" value="P-loop containing nucleoside triphosphate hydrolases"/>
    <property type="match status" value="1"/>
</dbReference>
<feature type="transmembrane region" description="Helical" evidence="12">
    <location>
        <begin position="83"/>
        <end position="103"/>
    </location>
</feature>
<reference evidence="15 16" key="1">
    <citation type="submission" date="2015-02" db="EMBL/GenBank/DDBJ databases">
        <title>Draft genome sequences of ten Microbacterium spp. with emphasis on heavy metal contaminated environments.</title>
        <authorList>
            <person name="Corretto E."/>
        </authorList>
    </citation>
    <scope>NUCLEOTIDE SEQUENCE [LARGE SCALE GENOMIC DNA]</scope>
    <source>
        <strain evidence="15 16">DSM 12510</strain>
    </source>
</reference>
<protein>
    <submittedName>
        <fullName evidence="15">Multidrug resistance ABC transporter ATP-binding/permease protein BmrA</fullName>
        <ecNumber evidence="15">3.6.3.-</ecNumber>
    </submittedName>
</protein>
<dbReference type="GO" id="GO:0005524">
    <property type="term" value="F:ATP binding"/>
    <property type="evidence" value="ECO:0007669"/>
    <property type="project" value="UniProtKB-KW"/>
</dbReference>
<evidence type="ECO:0000256" key="7">
    <source>
        <dbReference type="ARBA" id="ARBA00022840"/>
    </source>
</evidence>
<dbReference type="OrthoDB" id="9806127at2"/>
<evidence type="ECO:0000256" key="6">
    <source>
        <dbReference type="ARBA" id="ARBA00022741"/>
    </source>
</evidence>
<gene>
    <name evidence="15" type="primary">bmrA</name>
    <name evidence="15" type="ORF">RS81_01875</name>
</gene>
<comment type="similarity">
    <text evidence="10">Belongs to the ABC transporter superfamily. Siderophore-Fe(3+) uptake transporter (SIUT) (TC 3.A.1.21) family.</text>
</comment>
<dbReference type="Proteomes" id="UP000033956">
    <property type="component" value="Unassembled WGS sequence"/>
</dbReference>
<feature type="compositionally biased region" description="Low complexity" evidence="11">
    <location>
        <begin position="9"/>
        <end position="20"/>
    </location>
</feature>
<dbReference type="InterPro" id="IPR039421">
    <property type="entry name" value="Type_1_exporter"/>
</dbReference>
<dbReference type="PATRIC" id="fig|92835.4.peg.1898"/>
<organism evidence="15 16">
    <name type="scientific">Microbacterium terrae</name>
    <dbReference type="NCBI Taxonomy" id="69369"/>
    <lineage>
        <taxon>Bacteria</taxon>
        <taxon>Bacillati</taxon>
        <taxon>Actinomycetota</taxon>
        <taxon>Actinomycetes</taxon>
        <taxon>Micrococcales</taxon>
        <taxon>Microbacteriaceae</taxon>
        <taxon>Microbacterium</taxon>
    </lineage>
</organism>
<keyword evidence="4" id="KW-0997">Cell inner membrane</keyword>
<evidence type="ECO:0000256" key="2">
    <source>
        <dbReference type="ARBA" id="ARBA00022448"/>
    </source>
</evidence>
<evidence type="ECO:0000256" key="10">
    <source>
        <dbReference type="ARBA" id="ARBA00023455"/>
    </source>
</evidence>
<keyword evidence="6" id="KW-0547">Nucleotide-binding</keyword>
<dbReference type="SMART" id="SM00382">
    <property type="entry name" value="AAA"/>
    <property type="match status" value="1"/>
</dbReference>
<proteinExistence type="inferred from homology"/>
<keyword evidence="7 15" id="KW-0067">ATP-binding</keyword>
<keyword evidence="16" id="KW-1185">Reference proteome</keyword>
<keyword evidence="3" id="KW-1003">Cell membrane</keyword>
<evidence type="ECO:0000256" key="3">
    <source>
        <dbReference type="ARBA" id="ARBA00022475"/>
    </source>
</evidence>
<dbReference type="GO" id="GO:0015421">
    <property type="term" value="F:ABC-type oligopeptide transporter activity"/>
    <property type="evidence" value="ECO:0007669"/>
    <property type="project" value="TreeGrafter"/>
</dbReference>
<feature type="domain" description="ABC transporter" evidence="13">
    <location>
        <begin position="412"/>
        <end position="645"/>
    </location>
</feature>
<accession>A0A0M2GZA4</accession>
<keyword evidence="9 12" id="KW-0472">Membrane</keyword>
<evidence type="ECO:0000256" key="9">
    <source>
        <dbReference type="ARBA" id="ARBA00023136"/>
    </source>
</evidence>
<feature type="transmembrane region" description="Helical" evidence="12">
    <location>
        <begin position="49"/>
        <end position="71"/>
    </location>
</feature>
<name>A0A0M2GZA4_9MICO</name>
<feature type="transmembrane region" description="Helical" evidence="12">
    <location>
        <begin position="153"/>
        <end position="178"/>
    </location>
</feature>
<dbReference type="EMBL" id="JYIZ01000049">
    <property type="protein sequence ID" value="KJL39459.1"/>
    <property type="molecule type" value="Genomic_DNA"/>
</dbReference>
<dbReference type="InterPro" id="IPR003439">
    <property type="entry name" value="ABC_transporter-like_ATP-bd"/>
</dbReference>
<dbReference type="GO" id="GO:0016887">
    <property type="term" value="F:ATP hydrolysis activity"/>
    <property type="evidence" value="ECO:0007669"/>
    <property type="project" value="InterPro"/>
</dbReference>
<dbReference type="PROSITE" id="PS00211">
    <property type="entry name" value="ABC_TRANSPORTER_1"/>
    <property type="match status" value="1"/>
</dbReference>
<dbReference type="FunFam" id="3.40.50.300:FF:000221">
    <property type="entry name" value="Multidrug ABC transporter ATP-binding protein"/>
    <property type="match status" value="1"/>
</dbReference>
<evidence type="ECO:0000256" key="8">
    <source>
        <dbReference type="ARBA" id="ARBA00022989"/>
    </source>
</evidence>
<feature type="domain" description="ABC transmembrane type-1" evidence="14">
    <location>
        <begin position="51"/>
        <end position="329"/>
    </location>
</feature>
<evidence type="ECO:0000313" key="16">
    <source>
        <dbReference type="Proteomes" id="UP000033956"/>
    </source>
</evidence>
<dbReference type="PANTHER" id="PTHR43394">
    <property type="entry name" value="ATP-DEPENDENT PERMEASE MDL1, MITOCHONDRIAL"/>
    <property type="match status" value="1"/>
</dbReference>
<dbReference type="STRING" id="92835.RS81_01875"/>
<feature type="transmembrane region" description="Helical" evidence="12">
    <location>
        <begin position="303"/>
        <end position="324"/>
    </location>
</feature>
<dbReference type="InterPro" id="IPR017871">
    <property type="entry name" value="ABC_transporter-like_CS"/>
</dbReference>
<dbReference type="Pfam" id="PF00664">
    <property type="entry name" value="ABC_membrane"/>
    <property type="match status" value="1"/>
</dbReference>
<comment type="caution">
    <text evidence="15">The sequence shown here is derived from an EMBL/GenBank/DDBJ whole genome shotgun (WGS) entry which is preliminary data.</text>
</comment>
<evidence type="ECO:0000256" key="11">
    <source>
        <dbReference type="SAM" id="MobiDB-lite"/>
    </source>
</evidence>
<dbReference type="PROSITE" id="PS50929">
    <property type="entry name" value="ABC_TM1F"/>
    <property type="match status" value="1"/>
</dbReference>
<evidence type="ECO:0000313" key="15">
    <source>
        <dbReference type="EMBL" id="KJL39459.1"/>
    </source>
</evidence>
<evidence type="ECO:0000256" key="5">
    <source>
        <dbReference type="ARBA" id="ARBA00022692"/>
    </source>
</evidence>
<evidence type="ECO:0000256" key="4">
    <source>
        <dbReference type="ARBA" id="ARBA00022519"/>
    </source>
</evidence>
<dbReference type="Gene3D" id="3.40.50.300">
    <property type="entry name" value="P-loop containing nucleotide triphosphate hydrolases"/>
    <property type="match status" value="1"/>
</dbReference>
<keyword evidence="5 12" id="KW-0812">Transmembrane</keyword>
<dbReference type="RefSeq" id="WP_045275815.1">
    <property type="nucleotide sequence ID" value="NZ_BAAAUP010000008.1"/>
</dbReference>
<keyword evidence="8 12" id="KW-1133">Transmembrane helix</keyword>
<evidence type="ECO:0000259" key="13">
    <source>
        <dbReference type="PROSITE" id="PS50893"/>
    </source>
</evidence>
<feature type="transmembrane region" description="Helical" evidence="12">
    <location>
        <begin position="269"/>
        <end position="291"/>
    </location>
</feature>
<dbReference type="PROSITE" id="PS50893">
    <property type="entry name" value="ABC_TRANSPORTER_2"/>
    <property type="match status" value="1"/>
</dbReference>
<dbReference type="CDD" id="cd18551">
    <property type="entry name" value="ABC_6TM_LmrA_like"/>
    <property type="match status" value="1"/>
</dbReference>
<keyword evidence="15" id="KW-0378">Hydrolase</keyword>
<dbReference type="PANTHER" id="PTHR43394:SF1">
    <property type="entry name" value="ATP-BINDING CASSETTE SUB-FAMILY B MEMBER 10, MITOCHONDRIAL"/>
    <property type="match status" value="1"/>
</dbReference>
<evidence type="ECO:0000256" key="1">
    <source>
        <dbReference type="ARBA" id="ARBA00004429"/>
    </source>
</evidence>
<keyword evidence="2" id="KW-0813">Transport</keyword>
<sequence length="649" mass="67757">MPSADIDEAPTATATPTPRGRAARRAKNDGPRATFSQLLPFLFEHKGTLTIVVVLSILSAGASLVQPLLVGQVITRVQDNLDLGILIWALVGFVVLASVISGWQHYLLQRTGTAVVYSSRRKLIARILHLPISEFDARRTGDLVSRVGSDTTLLYAALTQGLADSIGNALLFVGALVAMAIIDPLLLGIIVVVIGVSVVGVTVLSGRIRTASTEQQEKVGELASGVERAVGSIRTVRASGATGREIDSVTAQATAAYGVGVRIAKVSALVVPIAGIALQVSLLVVIGLGGFRVASGALEIASLVTFIMFLFMLIAPLGSFFGAITSVNQALGALGRIQEVFDLPTEDARDDEIAAGVASGGRSADAPAIEFRDVRFAYPENVIEARRKAEDEARAVLESAHVGTSALSIVDAQTDAAADAPADGEVLRGVSFAVPRGTRVALVGPSGAGKSTTLALIERFYDPTGGAILVGGEDARALDRDALRAQLGYVEQDAPTLAGTIGDNLRLASPDATDAECERVLRAVNLGEVLDRNPLGLDAPVGESGIMLSGGERQRLAIARALLAAPPILLLDESTSSLDGLNEQRMREAIDAVAAGRTLIVIAHRLSTVVDSDLIVVMDHGRVVGQGTHSELVASTPLYRDLAKHQLLV</sequence>